<evidence type="ECO:0000256" key="5">
    <source>
        <dbReference type="ARBA" id="ARBA00022989"/>
    </source>
</evidence>
<dbReference type="Gene3D" id="3.30.1330.60">
    <property type="entry name" value="OmpA-like domain"/>
    <property type="match status" value="1"/>
</dbReference>
<dbReference type="SUPFAM" id="SSF103088">
    <property type="entry name" value="OmpA-like"/>
    <property type="match status" value="1"/>
</dbReference>
<feature type="domain" description="OmpA-like" evidence="9">
    <location>
        <begin position="140"/>
        <end position="262"/>
    </location>
</feature>
<dbReference type="InterPro" id="IPR036737">
    <property type="entry name" value="OmpA-like_sf"/>
</dbReference>
<dbReference type="InterPro" id="IPR050330">
    <property type="entry name" value="Bact_OuterMem_StrucFunc"/>
</dbReference>
<dbReference type="PANTHER" id="PTHR30329">
    <property type="entry name" value="STATOR ELEMENT OF FLAGELLAR MOTOR COMPLEX"/>
    <property type="match status" value="1"/>
</dbReference>
<dbReference type="Pfam" id="PF00691">
    <property type="entry name" value="OmpA"/>
    <property type="match status" value="1"/>
</dbReference>
<keyword evidence="5" id="KW-1133">Transmembrane helix</keyword>
<evidence type="ECO:0000256" key="3">
    <source>
        <dbReference type="ARBA" id="ARBA00022475"/>
    </source>
</evidence>
<keyword evidence="10" id="KW-0282">Flagellum</keyword>
<dbReference type="RefSeq" id="WP_022463880.1">
    <property type="nucleotide sequence ID" value="NZ_JACRSX010000015.1"/>
</dbReference>
<dbReference type="InterPro" id="IPR006665">
    <property type="entry name" value="OmpA-like"/>
</dbReference>
<evidence type="ECO:0000256" key="6">
    <source>
        <dbReference type="ARBA" id="ARBA00023136"/>
    </source>
</evidence>
<dbReference type="CDD" id="cd07185">
    <property type="entry name" value="OmpA_C-like"/>
    <property type="match status" value="1"/>
</dbReference>
<reference evidence="10 11" key="1">
    <citation type="submission" date="2020-08" db="EMBL/GenBank/DDBJ databases">
        <title>Genome public.</title>
        <authorList>
            <person name="Liu C."/>
            <person name="Sun Q."/>
        </authorList>
    </citation>
    <scope>NUCLEOTIDE SEQUENCE [LARGE SCALE GENOMIC DNA]</scope>
    <source>
        <strain evidence="10 11">NSJ-37</strain>
    </source>
</reference>
<keyword evidence="10" id="KW-0969">Cilium</keyword>
<evidence type="ECO:0000259" key="9">
    <source>
        <dbReference type="PROSITE" id="PS51123"/>
    </source>
</evidence>
<dbReference type="EMBL" id="JACRSX010000015">
    <property type="protein sequence ID" value="MBC8563065.1"/>
    <property type="molecule type" value="Genomic_DNA"/>
</dbReference>
<keyword evidence="4" id="KW-0812">Transmembrane</keyword>
<evidence type="ECO:0000313" key="11">
    <source>
        <dbReference type="Proteomes" id="UP000606193"/>
    </source>
</evidence>
<proteinExistence type="inferred from homology"/>
<evidence type="ECO:0000256" key="2">
    <source>
        <dbReference type="ARBA" id="ARBA00008914"/>
    </source>
</evidence>
<evidence type="ECO:0000313" key="10">
    <source>
        <dbReference type="EMBL" id="MBC8563065.1"/>
    </source>
</evidence>
<dbReference type="Pfam" id="PF13677">
    <property type="entry name" value="MotB_plug"/>
    <property type="match status" value="1"/>
</dbReference>
<dbReference type="PROSITE" id="PS51123">
    <property type="entry name" value="OMPA_2"/>
    <property type="match status" value="1"/>
</dbReference>
<evidence type="ECO:0000256" key="8">
    <source>
        <dbReference type="SAM" id="MobiDB-lite"/>
    </source>
</evidence>
<evidence type="ECO:0000256" key="7">
    <source>
        <dbReference type="PROSITE-ProRule" id="PRU00473"/>
    </source>
</evidence>
<keyword evidence="3" id="KW-1003">Cell membrane</keyword>
<feature type="compositionally biased region" description="Basic and acidic residues" evidence="8">
    <location>
        <begin position="102"/>
        <end position="116"/>
    </location>
</feature>
<comment type="subcellular location">
    <subcellularLocation>
        <location evidence="1">Cell membrane</location>
        <topology evidence="1">Single-pass membrane protein</topology>
    </subcellularLocation>
</comment>
<feature type="region of interest" description="Disordered" evidence="8">
    <location>
        <begin position="92"/>
        <end position="116"/>
    </location>
</feature>
<evidence type="ECO:0000256" key="4">
    <source>
        <dbReference type="ARBA" id="ARBA00022692"/>
    </source>
</evidence>
<sequence length="263" mass="29520">MARKKEEEEIKTDLWKDTFSDLMNLLLCFFVLLYSMSSVDEVKYSELVASMSNSFSIFSGGAQAIGEGQLISSGATQLNNLDEYYSDMGKAAEDTDADDPMAEEKKKQQKDTRKLYSDVVEGTEKNRIEDSVSVTMDENYQYVMISLSGGVLFDSGSAEIRSGAKTILSRVSYILKNYKDRQIKIEGHTDSNPIHTREYPSNRWLSTARATKVLEYFVEEKGLSEKHMEASGRGDVDPVADNSTAAGRAKNRRVEIKIYSDID</sequence>
<comment type="similarity">
    <text evidence="2">Belongs to the MotB family.</text>
</comment>
<keyword evidence="10" id="KW-0966">Cell projection</keyword>
<comment type="caution">
    <text evidence="10">The sequence shown here is derived from an EMBL/GenBank/DDBJ whole genome shotgun (WGS) entry which is preliminary data.</text>
</comment>
<keyword evidence="11" id="KW-1185">Reference proteome</keyword>
<evidence type="ECO:0000256" key="1">
    <source>
        <dbReference type="ARBA" id="ARBA00004162"/>
    </source>
</evidence>
<feature type="region of interest" description="Disordered" evidence="8">
    <location>
        <begin position="228"/>
        <end position="247"/>
    </location>
</feature>
<organism evidence="10 11">
    <name type="scientific">Jutongia huaianensis</name>
    <dbReference type="NCBI Taxonomy" id="2763668"/>
    <lineage>
        <taxon>Bacteria</taxon>
        <taxon>Bacillati</taxon>
        <taxon>Bacillota</taxon>
        <taxon>Clostridia</taxon>
        <taxon>Lachnospirales</taxon>
        <taxon>Lachnospiraceae</taxon>
        <taxon>Jutongia</taxon>
    </lineage>
</organism>
<name>A0ABR7N370_9FIRM</name>
<dbReference type="Proteomes" id="UP000606193">
    <property type="component" value="Unassembled WGS sequence"/>
</dbReference>
<dbReference type="InterPro" id="IPR025713">
    <property type="entry name" value="MotB-like_N_dom"/>
</dbReference>
<protein>
    <submittedName>
        <fullName evidence="10">Flagellar motor protein MotB</fullName>
    </submittedName>
</protein>
<gene>
    <name evidence="10" type="ORF">H8704_10575</name>
</gene>
<keyword evidence="6 7" id="KW-0472">Membrane</keyword>
<accession>A0ABR7N370</accession>
<dbReference type="PANTHER" id="PTHR30329:SF21">
    <property type="entry name" value="LIPOPROTEIN YIAD-RELATED"/>
    <property type="match status" value="1"/>
</dbReference>